<evidence type="ECO:0000313" key="10">
    <source>
        <dbReference type="EMBL" id="CAD5220664.1"/>
    </source>
</evidence>
<comment type="similarity">
    <text evidence="3 9">Belongs to the riboflavin transporter family.</text>
</comment>
<dbReference type="InterPro" id="IPR009357">
    <property type="entry name" value="Riboflavin_transptr"/>
</dbReference>
<dbReference type="EMBL" id="CAJFCW020000004">
    <property type="protein sequence ID" value="CAG9114019.1"/>
    <property type="molecule type" value="Genomic_DNA"/>
</dbReference>
<dbReference type="PANTHER" id="PTHR12929:SF10">
    <property type="entry name" value="RIBOFLAVIN TRANSPORTER"/>
    <property type="match status" value="1"/>
</dbReference>
<dbReference type="Pfam" id="PF06237">
    <property type="entry name" value="SLC52_ribofla_tr"/>
    <property type="match status" value="1"/>
</dbReference>
<evidence type="ECO:0000256" key="2">
    <source>
        <dbReference type="ARBA" id="ARBA00004651"/>
    </source>
</evidence>
<reference evidence="10" key="1">
    <citation type="submission" date="2020-09" db="EMBL/GenBank/DDBJ databases">
        <authorList>
            <person name="Kikuchi T."/>
        </authorList>
    </citation>
    <scope>NUCLEOTIDE SEQUENCE</scope>
    <source>
        <strain evidence="10">SH1</strain>
    </source>
</reference>
<keyword evidence="11" id="KW-1185">Reference proteome</keyword>
<dbReference type="PANTHER" id="PTHR12929">
    <property type="entry name" value="SOLUTE CARRIER FAMILY 52"/>
    <property type="match status" value="1"/>
</dbReference>
<keyword evidence="7 9" id="KW-1133">Transmembrane helix</keyword>
<feature type="transmembrane region" description="Helical" evidence="9">
    <location>
        <begin position="111"/>
        <end position="134"/>
    </location>
</feature>
<feature type="transmembrane region" description="Helical" evidence="9">
    <location>
        <begin position="141"/>
        <end position="163"/>
    </location>
</feature>
<evidence type="ECO:0000256" key="4">
    <source>
        <dbReference type="ARBA" id="ARBA00022448"/>
    </source>
</evidence>
<dbReference type="GO" id="GO:0032217">
    <property type="term" value="F:riboflavin transmembrane transporter activity"/>
    <property type="evidence" value="ECO:0007669"/>
    <property type="project" value="UniProtKB-UniRule"/>
</dbReference>
<name>A0A811KYZ1_9BILA</name>
<comment type="subcellular location">
    <subcellularLocation>
        <location evidence="2 9">Cell membrane</location>
        <topology evidence="2 9">Multi-pass membrane protein</topology>
    </subcellularLocation>
</comment>
<sequence>MGDECFNPLLAVLVALFGSTSWLGVNAFWVEMSVHTQTLPEGWNLGSILTIIIQISSIPAILYTLLDQKGKVTMSTAPIIVSSLLLVSIVIIFVGIFNDVTVHIAGSQRSIVVYIGMFFVGVVSILSDVLFIPYIKNMAGLYFNAFFVGLGMSALVPSIFSIIQGARSYECILINSTDPPHLEPRFISPRFGVTTFYILTFLWYLIGLIAFIIIHYFRDSIHRLWPKRYTWNVKNDIVVPIVVGESDKTWNGRIDVLLLCMIATVYGCISVLMPSIQSFVVLPYSPVRRCL</sequence>
<gene>
    <name evidence="10" type="ORF">BOKJ2_LOCUS9057</name>
</gene>
<comment type="catalytic activity">
    <reaction evidence="1 9">
        <text>riboflavin(in) = riboflavin(out)</text>
        <dbReference type="Rhea" id="RHEA:35015"/>
        <dbReference type="ChEBI" id="CHEBI:57986"/>
    </reaction>
</comment>
<comment type="caution">
    <text evidence="10">The sequence shown here is derived from an EMBL/GenBank/DDBJ whole genome shotgun (WGS) entry which is preliminary data.</text>
</comment>
<dbReference type="EMBL" id="CAJFDH010000004">
    <property type="protein sequence ID" value="CAD5220664.1"/>
    <property type="molecule type" value="Genomic_DNA"/>
</dbReference>
<evidence type="ECO:0000256" key="9">
    <source>
        <dbReference type="RuleBase" id="RU368035"/>
    </source>
</evidence>
<feature type="transmembrane region" description="Helical" evidence="9">
    <location>
        <begin position="9"/>
        <end position="30"/>
    </location>
</feature>
<feature type="transmembrane region" description="Helical" evidence="9">
    <location>
        <begin position="77"/>
        <end position="96"/>
    </location>
</feature>
<evidence type="ECO:0000256" key="7">
    <source>
        <dbReference type="ARBA" id="ARBA00022989"/>
    </source>
</evidence>
<accession>A0A811KYZ1</accession>
<evidence type="ECO:0000256" key="1">
    <source>
        <dbReference type="ARBA" id="ARBA00000215"/>
    </source>
</evidence>
<keyword evidence="4 9" id="KW-0813">Transport</keyword>
<keyword evidence="8 9" id="KW-0472">Membrane</keyword>
<dbReference type="Proteomes" id="UP000783686">
    <property type="component" value="Unassembled WGS sequence"/>
</dbReference>
<comment type="caution">
    <text evidence="9">Lacks conserved residue(s) required for the propagation of feature annotation.</text>
</comment>
<feature type="transmembrane region" description="Helical" evidence="9">
    <location>
        <begin position="196"/>
        <end position="217"/>
    </location>
</feature>
<evidence type="ECO:0000256" key="3">
    <source>
        <dbReference type="ARBA" id="ARBA00006366"/>
    </source>
</evidence>
<protein>
    <recommendedName>
        <fullName evidence="9">Riboflavin transporter</fullName>
    </recommendedName>
</protein>
<evidence type="ECO:0000256" key="8">
    <source>
        <dbReference type="ARBA" id="ARBA00023136"/>
    </source>
</evidence>
<evidence type="ECO:0000256" key="6">
    <source>
        <dbReference type="ARBA" id="ARBA00022692"/>
    </source>
</evidence>
<evidence type="ECO:0000256" key="5">
    <source>
        <dbReference type="ARBA" id="ARBA00022475"/>
    </source>
</evidence>
<proteinExistence type="inferred from homology"/>
<evidence type="ECO:0000313" key="11">
    <source>
        <dbReference type="Proteomes" id="UP000614601"/>
    </source>
</evidence>
<dbReference type="GO" id="GO:0005886">
    <property type="term" value="C:plasma membrane"/>
    <property type="evidence" value="ECO:0007669"/>
    <property type="project" value="UniProtKB-SubCell"/>
</dbReference>
<dbReference type="AlphaFoldDB" id="A0A811KYZ1"/>
<organism evidence="10 11">
    <name type="scientific">Bursaphelenchus okinawaensis</name>
    <dbReference type="NCBI Taxonomy" id="465554"/>
    <lineage>
        <taxon>Eukaryota</taxon>
        <taxon>Metazoa</taxon>
        <taxon>Ecdysozoa</taxon>
        <taxon>Nematoda</taxon>
        <taxon>Chromadorea</taxon>
        <taxon>Rhabditida</taxon>
        <taxon>Tylenchina</taxon>
        <taxon>Tylenchomorpha</taxon>
        <taxon>Aphelenchoidea</taxon>
        <taxon>Aphelenchoididae</taxon>
        <taxon>Bursaphelenchus</taxon>
    </lineage>
</organism>
<keyword evidence="5 9" id="KW-1003">Cell membrane</keyword>
<comment type="function">
    <text evidence="9">Plasma membrane transporter mediating the uptake by cells of the water soluble vitamin B2/riboflavin that plays a key role in biochemical oxidation-reduction reactions of the carbohydrate, lipid, and amino acid metabolism.</text>
</comment>
<keyword evidence="6 9" id="KW-0812">Transmembrane</keyword>
<feature type="transmembrane region" description="Helical" evidence="9">
    <location>
        <begin position="256"/>
        <end position="276"/>
    </location>
</feature>
<feature type="transmembrane region" description="Helical" evidence="9">
    <location>
        <begin position="42"/>
        <end position="65"/>
    </location>
</feature>
<dbReference type="OrthoDB" id="9995836at2759"/>
<dbReference type="Proteomes" id="UP000614601">
    <property type="component" value="Unassembled WGS sequence"/>
</dbReference>